<organism evidence="2 3">
    <name type="scientific">Strigamia maritima</name>
    <name type="common">European centipede</name>
    <name type="synonym">Geophilus maritimus</name>
    <dbReference type="NCBI Taxonomy" id="126957"/>
    <lineage>
        <taxon>Eukaryota</taxon>
        <taxon>Metazoa</taxon>
        <taxon>Ecdysozoa</taxon>
        <taxon>Arthropoda</taxon>
        <taxon>Myriapoda</taxon>
        <taxon>Chilopoda</taxon>
        <taxon>Pleurostigmophora</taxon>
        <taxon>Geophilomorpha</taxon>
        <taxon>Linotaeniidae</taxon>
        <taxon>Strigamia</taxon>
    </lineage>
</organism>
<dbReference type="AlphaFoldDB" id="T1IXN0"/>
<feature type="region of interest" description="Disordered" evidence="1">
    <location>
        <begin position="1"/>
        <end position="38"/>
    </location>
</feature>
<keyword evidence="3" id="KW-1185">Reference proteome</keyword>
<accession>T1IXN0</accession>
<dbReference type="Proteomes" id="UP000014500">
    <property type="component" value="Unassembled WGS sequence"/>
</dbReference>
<evidence type="ECO:0000313" key="2">
    <source>
        <dbReference type="EnsemblMetazoa" id="SMAR005970-PA"/>
    </source>
</evidence>
<reference evidence="2" key="2">
    <citation type="submission" date="2015-02" db="UniProtKB">
        <authorList>
            <consortium name="EnsemblMetazoa"/>
        </authorList>
    </citation>
    <scope>IDENTIFICATION</scope>
</reference>
<dbReference type="EMBL" id="JH431657">
    <property type="status" value="NOT_ANNOTATED_CDS"/>
    <property type="molecule type" value="Genomic_DNA"/>
</dbReference>
<evidence type="ECO:0000256" key="1">
    <source>
        <dbReference type="SAM" id="MobiDB-lite"/>
    </source>
</evidence>
<protein>
    <submittedName>
        <fullName evidence="2">Uncharacterized protein</fullName>
    </submittedName>
</protein>
<dbReference type="EnsemblMetazoa" id="SMAR005970-RA">
    <property type="protein sequence ID" value="SMAR005970-PA"/>
    <property type="gene ID" value="SMAR005970"/>
</dbReference>
<name>T1IXN0_STRMM</name>
<proteinExistence type="predicted"/>
<dbReference type="HOGENOM" id="CLU_1752017_0_0_1"/>
<sequence length="149" mass="15697">MENVGRIAETSVYRRSETTPHAAHGGSPGLQVSAEKEAKNAEKDGYPYSLPYLPASGLDSMCSVSQNFIPNSYSSFAAGFESNETAARMSAAAAAYGSPLPASIYSSAAGSGLALSPHYHQGLSAAFMPGSSYSYPGFHDFTRRLPVLY</sequence>
<reference evidence="3" key="1">
    <citation type="submission" date="2011-05" db="EMBL/GenBank/DDBJ databases">
        <authorList>
            <person name="Richards S.R."/>
            <person name="Qu J."/>
            <person name="Jiang H."/>
            <person name="Jhangiani S.N."/>
            <person name="Agravi P."/>
            <person name="Goodspeed R."/>
            <person name="Gross S."/>
            <person name="Mandapat C."/>
            <person name="Jackson L."/>
            <person name="Mathew T."/>
            <person name="Pu L."/>
            <person name="Thornton R."/>
            <person name="Saada N."/>
            <person name="Wilczek-Boney K.B."/>
            <person name="Lee S."/>
            <person name="Kovar C."/>
            <person name="Wu Y."/>
            <person name="Scherer S.E."/>
            <person name="Worley K.C."/>
            <person name="Muzny D.M."/>
            <person name="Gibbs R."/>
        </authorList>
    </citation>
    <scope>NUCLEOTIDE SEQUENCE</scope>
    <source>
        <strain evidence="3">Brora</strain>
    </source>
</reference>
<evidence type="ECO:0000313" key="3">
    <source>
        <dbReference type="Proteomes" id="UP000014500"/>
    </source>
</evidence>